<reference evidence="3 4" key="1">
    <citation type="submission" date="2016-09" db="EMBL/GenBank/DDBJ databases">
        <title>Pseudonocardia autotrophica DSM535, a candidate organism with high potential of specific P450 cytochromes.</title>
        <authorList>
            <person name="Grumaz C."/>
            <person name="Vainshtein Y."/>
            <person name="Kirstahler P."/>
            <person name="Sohn K."/>
        </authorList>
    </citation>
    <scope>NUCLEOTIDE SEQUENCE [LARGE SCALE GENOMIC DNA]</scope>
    <source>
        <strain evidence="3 4">DSM 535</strain>
    </source>
</reference>
<dbReference type="PANTHER" id="PTHR43384">
    <property type="entry name" value="SEPTUM SITE-DETERMINING PROTEIN MIND HOMOLOG, CHLOROPLASTIC-RELATED"/>
    <property type="match status" value="1"/>
</dbReference>
<dbReference type="GO" id="GO:0051782">
    <property type="term" value="P:negative regulation of cell division"/>
    <property type="evidence" value="ECO:0007669"/>
    <property type="project" value="TreeGrafter"/>
</dbReference>
<dbReference type="RefSeq" id="WP_085916475.1">
    <property type="nucleotide sequence ID" value="NZ_AP018920.1"/>
</dbReference>
<proteinExistence type="predicted"/>
<dbReference type="GO" id="GO:0005829">
    <property type="term" value="C:cytosol"/>
    <property type="evidence" value="ECO:0007669"/>
    <property type="project" value="TreeGrafter"/>
</dbReference>
<dbReference type="OrthoDB" id="3204399at2"/>
<dbReference type="SUPFAM" id="SSF52540">
    <property type="entry name" value="P-loop containing nucleoside triphosphate hydrolases"/>
    <property type="match status" value="1"/>
</dbReference>
<dbReference type="STRING" id="2074.BG845_06426"/>
<sequence>MDTVQRVCALPGCGARVAQAENRSARLYCTPEHRAAARRLRSAHARRGRDGGPGDGGTPARGHPPDRSTGPPDRTTAELSHDSLVRPAGGRAPSVLPAARPLGDWLDRDPGQDAESRRAELRERVAVPVRGPVRVAVLSVKGGVGKTTVAAGLGLTLAEHRGDRIAALDVAPDPGTLAERLTGSVPGAREQLAGRARVETFGELVAASGTSGRLTVIGSTDEADDVGFGVEDYRRVDAHLARFFDVVVADCGPSVRHGAASAAAAAADAVVVVGSFAVDDASRASTTLRWLADSGTTDRPGDALVVLTCDRRPDVSAELVRSHFARRARGPLEISYDPHLRSGGPIEYERLAESTRDRFLELAAHVLEVARSRTGGSSG</sequence>
<evidence type="ECO:0000313" key="3">
    <source>
        <dbReference type="EMBL" id="OSY34912.1"/>
    </source>
</evidence>
<feature type="compositionally biased region" description="Basic and acidic residues" evidence="1">
    <location>
        <begin position="75"/>
        <end position="84"/>
    </location>
</feature>
<evidence type="ECO:0000259" key="2">
    <source>
        <dbReference type="Pfam" id="PF01656"/>
    </source>
</evidence>
<keyword evidence="4" id="KW-1185">Reference proteome</keyword>
<dbReference type="InterPro" id="IPR002586">
    <property type="entry name" value="CobQ/CobB/MinD/ParA_Nub-bd_dom"/>
</dbReference>
<name>A0A1Y2MIC9_PSEAH</name>
<dbReference type="EMBL" id="MIGB01000062">
    <property type="protein sequence ID" value="OSY34912.1"/>
    <property type="molecule type" value="Genomic_DNA"/>
</dbReference>
<dbReference type="InterPro" id="IPR027417">
    <property type="entry name" value="P-loop_NTPase"/>
</dbReference>
<gene>
    <name evidence="3" type="ORF">BG845_06426</name>
</gene>
<protein>
    <submittedName>
        <fullName evidence="3">CobQ/CobB/MinD/ParA nucleotide binding domain protein</fullName>
    </submittedName>
</protein>
<dbReference type="GO" id="GO:0005524">
    <property type="term" value="F:ATP binding"/>
    <property type="evidence" value="ECO:0007669"/>
    <property type="project" value="TreeGrafter"/>
</dbReference>
<evidence type="ECO:0000313" key="4">
    <source>
        <dbReference type="Proteomes" id="UP000194360"/>
    </source>
</evidence>
<feature type="compositionally biased region" description="Basic and acidic residues" evidence="1">
    <location>
        <begin position="105"/>
        <end position="115"/>
    </location>
</feature>
<dbReference type="Pfam" id="PF01656">
    <property type="entry name" value="CbiA"/>
    <property type="match status" value="1"/>
</dbReference>
<feature type="region of interest" description="Disordered" evidence="1">
    <location>
        <begin position="38"/>
        <end position="115"/>
    </location>
</feature>
<evidence type="ECO:0000256" key="1">
    <source>
        <dbReference type="SAM" id="MobiDB-lite"/>
    </source>
</evidence>
<dbReference type="PANTHER" id="PTHR43384:SF14">
    <property type="entry name" value="ESX-1 SECRETION-ASSOCIATED PROTEIN ESPI"/>
    <property type="match status" value="1"/>
</dbReference>
<feature type="domain" description="CobQ/CobB/MinD/ParA nucleotide binding" evidence="2">
    <location>
        <begin position="135"/>
        <end position="254"/>
    </location>
</feature>
<organism evidence="3 4">
    <name type="scientific">Pseudonocardia autotrophica</name>
    <name type="common">Amycolata autotrophica</name>
    <name type="synonym">Nocardia autotrophica</name>
    <dbReference type="NCBI Taxonomy" id="2074"/>
    <lineage>
        <taxon>Bacteria</taxon>
        <taxon>Bacillati</taxon>
        <taxon>Actinomycetota</taxon>
        <taxon>Actinomycetes</taxon>
        <taxon>Pseudonocardiales</taxon>
        <taxon>Pseudonocardiaceae</taxon>
        <taxon>Pseudonocardia</taxon>
    </lineage>
</organism>
<dbReference type="InterPro" id="IPR050625">
    <property type="entry name" value="ParA/MinD_ATPase"/>
</dbReference>
<dbReference type="AlphaFoldDB" id="A0A1Y2MIC9"/>
<dbReference type="Proteomes" id="UP000194360">
    <property type="component" value="Unassembled WGS sequence"/>
</dbReference>
<feature type="compositionally biased region" description="Basic residues" evidence="1">
    <location>
        <begin position="38"/>
        <end position="47"/>
    </location>
</feature>
<comment type="caution">
    <text evidence="3">The sequence shown here is derived from an EMBL/GenBank/DDBJ whole genome shotgun (WGS) entry which is preliminary data.</text>
</comment>
<dbReference type="GO" id="GO:0009898">
    <property type="term" value="C:cytoplasmic side of plasma membrane"/>
    <property type="evidence" value="ECO:0007669"/>
    <property type="project" value="TreeGrafter"/>
</dbReference>
<dbReference type="Gene3D" id="3.40.50.300">
    <property type="entry name" value="P-loop containing nucleotide triphosphate hydrolases"/>
    <property type="match status" value="1"/>
</dbReference>
<accession>A0A1Y2MIC9</accession>
<dbReference type="GO" id="GO:0016887">
    <property type="term" value="F:ATP hydrolysis activity"/>
    <property type="evidence" value="ECO:0007669"/>
    <property type="project" value="TreeGrafter"/>
</dbReference>